<dbReference type="Pfam" id="PF00440">
    <property type="entry name" value="TetR_N"/>
    <property type="match status" value="1"/>
</dbReference>
<feature type="DNA-binding region" description="H-T-H motif" evidence="4">
    <location>
        <begin position="25"/>
        <end position="44"/>
    </location>
</feature>
<dbReference type="InterPro" id="IPR050109">
    <property type="entry name" value="HTH-type_TetR-like_transc_reg"/>
</dbReference>
<accession>A0ABP8JC31</accession>
<dbReference type="Proteomes" id="UP001500642">
    <property type="component" value="Unassembled WGS sequence"/>
</dbReference>
<keyword evidence="1" id="KW-0805">Transcription regulation</keyword>
<evidence type="ECO:0000256" key="1">
    <source>
        <dbReference type="ARBA" id="ARBA00023015"/>
    </source>
</evidence>
<dbReference type="SUPFAM" id="SSF48498">
    <property type="entry name" value="Tetracyclin repressor-like, C-terminal domain"/>
    <property type="match status" value="1"/>
</dbReference>
<dbReference type="PANTHER" id="PTHR30055:SF234">
    <property type="entry name" value="HTH-TYPE TRANSCRIPTIONAL REGULATOR BETI"/>
    <property type="match status" value="1"/>
</dbReference>
<keyword evidence="3" id="KW-0804">Transcription</keyword>
<dbReference type="InterPro" id="IPR009057">
    <property type="entry name" value="Homeodomain-like_sf"/>
</dbReference>
<evidence type="ECO:0000313" key="7">
    <source>
        <dbReference type="Proteomes" id="UP001500642"/>
    </source>
</evidence>
<protein>
    <recommendedName>
        <fullName evidence="5">HTH tetR-type domain-containing protein</fullName>
    </recommendedName>
</protein>
<evidence type="ECO:0000256" key="3">
    <source>
        <dbReference type="ARBA" id="ARBA00023163"/>
    </source>
</evidence>
<evidence type="ECO:0000256" key="4">
    <source>
        <dbReference type="PROSITE-ProRule" id="PRU00335"/>
    </source>
</evidence>
<evidence type="ECO:0000256" key="2">
    <source>
        <dbReference type="ARBA" id="ARBA00023125"/>
    </source>
</evidence>
<evidence type="ECO:0000313" key="6">
    <source>
        <dbReference type="EMBL" id="GAA4388401.1"/>
    </source>
</evidence>
<proteinExistence type="predicted"/>
<dbReference type="SUPFAM" id="SSF46689">
    <property type="entry name" value="Homeodomain-like"/>
    <property type="match status" value="1"/>
</dbReference>
<name>A0ABP8JC31_9MICO</name>
<keyword evidence="7" id="KW-1185">Reference proteome</keyword>
<dbReference type="InterPro" id="IPR001647">
    <property type="entry name" value="HTH_TetR"/>
</dbReference>
<reference evidence="7" key="1">
    <citation type="journal article" date="2019" name="Int. J. Syst. Evol. Microbiol.">
        <title>The Global Catalogue of Microorganisms (GCM) 10K type strain sequencing project: providing services to taxonomists for standard genome sequencing and annotation.</title>
        <authorList>
            <consortium name="The Broad Institute Genomics Platform"/>
            <consortium name="The Broad Institute Genome Sequencing Center for Infectious Disease"/>
            <person name="Wu L."/>
            <person name="Ma J."/>
        </authorList>
    </citation>
    <scope>NUCLEOTIDE SEQUENCE [LARGE SCALE GENOMIC DNA]</scope>
    <source>
        <strain evidence="7">JCM 17808</strain>
    </source>
</reference>
<keyword evidence="2 4" id="KW-0238">DNA-binding</keyword>
<gene>
    <name evidence="6" type="ORF">GCM10023167_13110</name>
</gene>
<dbReference type="EMBL" id="BAABGL010000006">
    <property type="protein sequence ID" value="GAA4388401.1"/>
    <property type="molecule type" value="Genomic_DNA"/>
</dbReference>
<dbReference type="PRINTS" id="PR00455">
    <property type="entry name" value="HTHTETR"/>
</dbReference>
<sequence length="161" mass="17457">MALTPESITDTALEVLSRFGMGDLSMRRLARELDVQPSALYWHVKNKQELFALVARRFTEQVDTRCPAAAKPAPVVVALALREVLLSYRDGAEIHLLAYALEAERAVPEALAAALDGHRLAATMGFVLGQVAVEQNRSMLGVDDPDAEDTFIGGLRALLGT</sequence>
<dbReference type="Gene3D" id="1.10.357.10">
    <property type="entry name" value="Tetracycline Repressor, domain 2"/>
    <property type="match status" value="1"/>
</dbReference>
<dbReference type="InterPro" id="IPR036271">
    <property type="entry name" value="Tet_transcr_reg_TetR-rel_C_sf"/>
</dbReference>
<evidence type="ECO:0000259" key="5">
    <source>
        <dbReference type="PROSITE" id="PS50977"/>
    </source>
</evidence>
<feature type="domain" description="HTH tetR-type" evidence="5">
    <location>
        <begin position="2"/>
        <end position="62"/>
    </location>
</feature>
<dbReference type="RefSeq" id="WP_345030878.1">
    <property type="nucleotide sequence ID" value="NZ_BAABGL010000006.1"/>
</dbReference>
<comment type="caution">
    <text evidence="6">The sequence shown here is derived from an EMBL/GenBank/DDBJ whole genome shotgun (WGS) entry which is preliminary data.</text>
</comment>
<dbReference type="PROSITE" id="PS50977">
    <property type="entry name" value="HTH_TETR_2"/>
    <property type="match status" value="1"/>
</dbReference>
<dbReference type="PANTHER" id="PTHR30055">
    <property type="entry name" value="HTH-TYPE TRANSCRIPTIONAL REGULATOR RUTR"/>
    <property type="match status" value="1"/>
</dbReference>
<organism evidence="6 7">
    <name type="scientific">Brevibacterium pityocampae</name>
    <dbReference type="NCBI Taxonomy" id="506594"/>
    <lineage>
        <taxon>Bacteria</taxon>
        <taxon>Bacillati</taxon>
        <taxon>Actinomycetota</taxon>
        <taxon>Actinomycetes</taxon>
        <taxon>Micrococcales</taxon>
        <taxon>Brevibacteriaceae</taxon>
        <taxon>Brevibacterium</taxon>
    </lineage>
</organism>